<accession>A0ABW6IFG1</accession>
<organism evidence="1 2">
    <name type="scientific">Almyronema epifaneia S1</name>
    <dbReference type="NCBI Taxonomy" id="2991925"/>
    <lineage>
        <taxon>Bacteria</taxon>
        <taxon>Bacillati</taxon>
        <taxon>Cyanobacteriota</taxon>
        <taxon>Cyanophyceae</taxon>
        <taxon>Nodosilineales</taxon>
        <taxon>Nodosilineaceae</taxon>
        <taxon>Almyronema</taxon>
        <taxon>Almyronema epifaneia</taxon>
    </lineage>
</organism>
<sequence length="114" mass="12801">MGTLRVASRRGYTNFNVMKSGIYAVANIGALRLYLGETHQLKARWQPVLTQLSQGQYADTALQAEWIKQRGDRHFTFHTATDLVAATDLLGREQLLNDLAQDTNSFSTIESKTQ</sequence>
<evidence type="ECO:0000313" key="1">
    <source>
        <dbReference type="EMBL" id="MFE4106922.1"/>
    </source>
</evidence>
<evidence type="ECO:0000313" key="2">
    <source>
        <dbReference type="Proteomes" id="UP001600165"/>
    </source>
</evidence>
<dbReference type="InterPro" id="IPR035901">
    <property type="entry name" value="GIY-YIG_endonuc_sf"/>
</dbReference>
<keyword evidence="2" id="KW-1185">Reference proteome</keyword>
<dbReference type="Proteomes" id="UP001600165">
    <property type="component" value="Unassembled WGS sequence"/>
</dbReference>
<comment type="caution">
    <text evidence="1">The sequence shown here is derived from an EMBL/GenBank/DDBJ whole genome shotgun (WGS) entry which is preliminary data.</text>
</comment>
<gene>
    <name evidence="1" type="ORF">ACFVKH_11575</name>
</gene>
<name>A0ABW6IFG1_9CYAN</name>
<dbReference type="Gene3D" id="3.40.1440.10">
    <property type="entry name" value="GIY-YIG endonuclease"/>
    <property type="match status" value="1"/>
</dbReference>
<proteinExistence type="predicted"/>
<reference evidence="1 2" key="1">
    <citation type="submission" date="2024-10" db="EMBL/GenBank/DDBJ databases">
        <authorList>
            <person name="Ratan Roy A."/>
            <person name="Morales Sandoval P.H."/>
            <person name="De Los Santos Villalobos S."/>
            <person name="Chakraborty S."/>
            <person name="Mukherjee J."/>
        </authorList>
    </citation>
    <scope>NUCLEOTIDE SEQUENCE [LARGE SCALE GENOMIC DNA]</scope>
    <source>
        <strain evidence="1 2">S1</strain>
    </source>
</reference>
<dbReference type="EMBL" id="JBHZOL010000075">
    <property type="protein sequence ID" value="MFE4106922.1"/>
    <property type="molecule type" value="Genomic_DNA"/>
</dbReference>
<protein>
    <submittedName>
        <fullName evidence="1">Uncharacterized protein</fullName>
    </submittedName>
</protein>
<dbReference type="RefSeq" id="WP_377965144.1">
    <property type="nucleotide sequence ID" value="NZ_JBHZOL010000075.1"/>
</dbReference>